<dbReference type="Proteomes" id="UP000313359">
    <property type="component" value="Unassembled WGS sequence"/>
</dbReference>
<protein>
    <recommendedName>
        <fullName evidence="1">HNH nuclease domain-containing protein</fullName>
    </recommendedName>
</protein>
<dbReference type="STRING" id="1328759.A0A5C2RVL8"/>
<proteinExistence type="predicted"/>
<feature type="domain" description="HNH nuclease" evidence="1">
    <location>
        <begin position="9"/>
        <end position="114"/>
    </location>
</feature>
<accession>A0A5C2RVL8</accession>
<dbReference type="OrthoDB" id="2754587at2759"/>
<dbReference type="Pfam" id="PF13391">
    <property type="entry name" value="HNH_2"/>
    <property type="match status" value="1"/>
</dbReference>
<dbReference type="EMBL" id="ML122296">
    <property type="protein sequence ID" value="RPD55394.1"/>
    <property type="molecule type" value="Genomic_DNA"/>
</dbReference>
<sequence length="214" mass="24075">ALLRDDFRCMVTGKIDLHGVSLHLVEMPPPSPTTVTECAHIFPQSLGFPSGGHYGADEDVLQKNHVATTWAILNRFGYTGMEEELAGSSIHRLENVLTLDAVLHHFFDQLYLWFEAVPDKPHTYRIETRPPYFPDPSEVPREVTFTSRYNLPLPSPKYLRIHAACCRIAHLSGAVEYLDKVYRDREDLGVLAEDGASAPVLSHLLQRLSSIPTE</sequence>
<name>A0A5C2RVL8_9APHY</name>
<keyword evidence="3" id="KW-1185">Reference proteome</keyword>
<evidence type="ECO:0000313" key="2">
    <source>
        <dbReference type="EMBL" id="RPD55394.1"/>
    </source>
</evidence>
<feature type="non-terminal residue" evidence="2">
    <location>
        <position position="1"/>
    </location>
</feature>
<gene>
    <name evidence="2" type="ORF">L227DRAFT_510242</name>
</gene>
<evidence type="ECO:0000259" key="1">
    <source>
        <dbReference type="Pfam" id="PF13391"/>
    </source>
</evidence>
<dbReference type="AlphaFoldDB" id="A0A5C2RVL8"/>
<dbReference type="InterPro" id="IPR003615">
    <property type="entry name" value="HNH_nuc"/>
</dbReference>
<organism evidence="2 3">
    <name type="scientific">Lentinus tigrinus ALCF2SS1-6</name>
    <dbReference type="NCBI Taxonomy" id="1328759"/>
    <lineage>
        <taxon>Eukaryota</taxon>
        <taxon>Fungi</taxon>
        <taxon>Dikarya</taxon>
        <taxon>Basidiomycota</taxon>
        <taxon>Agaricomycotina</taxon>
        <taxon>Agaricomycetes</taxon>
        <taxon>Polyporales</taxon>
        <taxon>Polyporaceae</taxon>
        <taxon>Lentinus</taxon>
    </lineage>
</organism>
<evidence type="ECO:0000313" key="3">
    <source>
        <dbReference type="Proteomes" id="UP000313359"/>
    </source>
</evidence>
<reference evidence="2" key="1">
    <citation type="journal article" date="2018" name="Genome Biol. Evol.">
        <title>Genomics and development of Lentinus tigrinus, a white-rot wood-decaying mushroom with dimorphic fruiting bodies.</title>
        <authorList>
            <person name="Wu B."/>
            <person name="Xu Z."/>
            <person name="Knudson A."/>
            <person name="Carlson A."/>
            <person name="Chen N."/>
            <person name="Kovaka S."/>
            <person name="LaButti K."/>
            <person name="Lipzen A."/>
            <person name="Pennachio C."/>
            <person name="Riley R."/>
            <person name="Schakwitz W."/>
            <person name="Umezawa K."/>
            <person name="Ohm R.A."/>
            <person name="Grigoriev I.V."/>
            <person name="Nagy L.G."/>
            <person name="Gibbons J."/>
            <person name="Hibbett D."/>
        </authorList>
    </citation>
    <scope>NUCLEOTIDE SEQUENCE [LARGE SCALE GENOMIC DNA]</scope>
    <source>
        <strain evidence="2">ALCF2SS1-6</strain>
    </source>
</reference>